<name>A0AAV2SV27_MEGNR</name>
<organism evidence="1 2">
    <name type="scientific">Meganyctiphanes norvegica</name>
    <name type="common">Northern krill</name>
    <name type="synonym">Thysanopoda norvegica</name>
    <dbReference type="NCBI Taxonomy" id="48144"/>
    <lineage>
        <taxon>Eukaryota</taxon>
        <taxon>Metazoa</taxon>
        <taxon>Ecdysozoa</taxon>
        <taxon>Arthropoda</taxon>
        <taxon>Crustacea</taxon>
        <taxon>Multicrustacea</taxon>
        <taxon>Malacostraca</taxon>
        <taxon>Eumalacostraca</taxon>
        <taxon>Eucarida</taxon>
        <taxon>Euphausiacea</taxon>
        <taxon>Euphausiidae</taxon>
        <taxon>Meganyctiphanes</taxon>
    </lineage>
</organism>
<proteinExistence type="predicted"/>
<keyword evidence="2" id="KW-1185">Reference proteome</keyword>
<evidence type="ECO:0000313" key="2">
    <source>
        <dbReference type="Proteomes" id="UP001497623"/>
    </source>
</evidence>
<dbReference type="Proteomes" id="UP001497623">
    <property type="component" value="Unassembled WGS sequence"/>
</dbReference>
<reference evidence="1 2" key="1">
    <citation type="submission" date="2024-05" db="EMBL/GenBank/DDBJ databases">
        <authorList>
            <person name="Wallberg A."/>
        </authorList>
    </citation>
    <scope>NUCLEOTIDE SEQUENCE [LARGE SCALE GENOMIC DNA]</scope>
</reference>
<dbReference type="EMBL" id="CAXKWB010193389">
    <property type="protein sequence ID" value="CAL4257269.1"/>
    <property type="molecule type" value="Genomic_DNA"/>
</dbReference>
<accession>A0AAV2SV27</accession>
<protein>
    <submittedName>
        <fullName evidence="1">Uncharacterized protein</fullName>
    </submittedName>
</protein>
<gene>
    <name evidence="1" type="ORF">MNOR_LOCUS42069</name>
</gene>
<evidence type="ECO:0000313" key="1">
    <source>
        <dbReference type="EMBL" id="CAL4257269.1"/>
    </source>
</evidence>
<dbReference type="AlphaFoldDB" id="A0AAV2SV27"/>
<sequence length="112" mass="11948">MNPSPSWSNSAKASFIIPNVSSSFILVDSITVNSCKSSVPFSFVSTCRIMSRTCSFDLISIPSDFITVSTSSGVIRPSPSSSNVSKALLKSASCSSVKFLTIVRYCVEQMSS</sequence>
<comment type="caution">
    <text evidence="1">The sequence shown here is derived from an EMBL/GenBank/DDBJ whole genome shotgun (WGS) entry which is preliminary data.</text>
</comment>